<evidence type="ECO:0000256" key="1">
    <source>
        <dbReference type="SAM" id="SignalP"/>
    </source>
</evidence>
<reference evidence="2 3" key="1">
    <citation type="submission" date="2021-06" db="EMBL/GenBank/DDBJ databases">
        <title>Caerostris extrusa draft genome.</title>
        <authorList>
            <person name="Kono N."/>
            <person name="Arakawa K."/>
        </authorList>
    </citation>
    <scope>NUCLEOTIDE SEQUENCE [LARGE SCALE GENOMIC DNA]</scope>
</reference>
<keyword evidence="1" id="KW-0732">Signal</keyword>
<gene>
    <name evidence="2" type="ORF">CEXT_160401</name>
</gene>
<keyword evidence="3" id="KW-1185">Reference proteome</keyword>
<feature type="non-terminal residue" evidence="2">
    <location>
        <position position="54"/>
    </location>
</feature>
<protein>
    <submittedName>
        <fullName evidence="2">Uncharacterized protein</fullName>
    </submittedName>
</protein>
<proteinExistence type="predicted"/>
<feature type="chain" id="PRO_5043528721" evidence="1">
    <location>
        <begin position="19"/>
        <end position="54"/>
    </location>
</feature>
<organism evidence="2 3">
    <name type="scientific">Caerostris extrusa</name>
    <name type="common">Bark spider</name>
    <name type="synonym">Caerostris bankana</name>
    <dbReference type="NCBI Taxonomy" id="172846"/>
    <lineage>
        <taxon>Eukaryota</taxon>
        <taxon>Metazoa</taxon>
        <taxon>Ecdysozoa</taxon>
        <taxon>Arthropoda</taxon>
        <taxon>Chelicerata</taxon>
        <taxon>Arachnida</taxon>
        <taxon>Araneae</taxon>
        <taxon>Araneomorphae</taxon>
        <taxon>Entelegynae</taxon>
        <taxon>Araneoidea</taxon>
        <taxon>Araneidae</taxon>
        <taxon>Caerostris</taxon>
    </lineage>
</organism>
<dbReference type="EMBL" id="BPLR01016541">
    <property type="protein sequence ID" value="GIY84671.1"/>
    <property type="molecule type" value="Genomic_DNA"/>
</dbReference>
<comment type="caution">
    <text evidence="2">The sequence shown here is derived from an EMBL/GenBank/DDBJ whole genome shotgun (WGS) entry which is preliminary data.</text>
</comment>
<sequence>MHGEQTKLILLTLAFSIAGRTGTLKQVKGWRFDSLDREKPEAHGSLMYWWDFKT</sequence>
<feature type="signal peptide" evidence="1">
    <location>
        <begin position="1"/>
        <end position="18"/>
    </location>
</feature>
<dbReference type="Proteomes" id="UP001054945">
    <property type="component" value="Unassembled WGS sequence"/>
</dbReference>
<evidence type="ECO:0000313" key="3">
    <source>
        <dbReference type="Proteomes" id="UP001054945"/>
    </source>
</evidence>
<accession>A0AAV4WQ89</accession>
<dbReference type="AlphaFoldDB" id="A0AAV4WQ89"/>
<evidence type="ECO:0000313" key="2">
    <source>
        <dbReference type="EMBL" id="GIY84671.1"/>
    </source>
</evidence>
<name>A0AAV4WQ89_CAEEX</name>